<reference evidence="3" key="2">
    <citation type="journal article" date="2008" name="Nucleic Acids Res.">
        <title>The rice annotation project database (RAP-DB): 2008 update.</title>
        <authorList>
            <consortium name="The rice annotation project (RAP)"/>
        </authorList>
    </citation>
    <scope>GENOME REANNOTATION</scope>
    <source>
        <strain evidence="3">cv. Nipponbare</strain>
    </source>
</reference>
<organism evidence="2 3">
    <name type="scientific">Oryza sativa subsp. japonica</name>
    <name type="common">Rice</name>
    <dbReference type="NCBI Taxonomy" id="39947"/>
    <lineage>
        <taxon>Eukaryota</taxon>
        <taxon>Viridiplantae</taxon>
        <taxon>Streptophyta</taxon>
        <taxon>Embryophyta</taxon>
        <taxon>Tracheophyta</taxon>
        <taxon>Spermatophyta</taxon>
        <taxon>Magnoliopsida</taxon>
        <taxon>Liliopsida</taxon>
        <taxon>Poales</taxon>
        <taxon>Poaceae</taxon>
        <taxon>BOP clade</taxon>
        <taxon>Oryzoideae</taxon>
        <taxon>Oryzeae</taxon>
        <taxon>Oryzinae</taxon>
        <taxon>Oryza</taxon>
        <taxon>Oryza sativa</taxon>
    </lineage>
</organism>
<proteinExistence type="predicted"/>
<feature type="region of interest" description="Disordered" evidence="1">
    <location>
        <begin position="162"/>
        <end position="192"/>
    </location>
</feature>
<sequence>MVRAKKGKIGRGKGREGAWVYRAAMSVWKPTLGGQGRELALGGRGQNGDRGGKDDAGGREKGKRGRERGLASLPLWRKGGGRGSDAAEGGAGLSLRPLNKVDMHCCRCPQVSVVTYENGIGSLPRFYFCSFQKFLSPTQSSTDLIAAVQQVFAKGAQNIHREEKRNMIEMPSPSLTKEEEKTDAPTSSEERTTETCCFKWTMRRAPYGKTETVFPEEGEDDVTKATIDTTIAHIKIKMPK</sequence>
<feature type="compositionally biased region" description="Basic and acidic residues" evidence="1">
    <location>
        <begin position="50"/>
        <end position="60"/>
    </location>
</feature>
<protein>
    <submittedName>
        <fullName evidence="2">Uncharacterized protein</fullName>
    </submittedName>
</protein>
<name>Q6K3U8_ORYSJ</name>
<dbReference type="EMBL" id="AP005608">
    <property type="protein sequence ID" value="BAD19923.1"/>
    <property type="molecule type" value="Genomic_DNA"/>
</dbReference>
<reference evidence="3" key="1">
    <citation type="journal article" date="2005" name="Nature">
        <title>The map-based sequence of the rice genome.</title>
        <authorList>
            <consortium name="International rice genome sequencing project (IRGSP)"/>
            <person name="Matsumoto T."/>
            <person name="Wu J."/>
            <person name="Kanamori H."/>
            <person name="Katayose Y."/>
            <person name="Fujisawa M."/>
            <person name="Namiki N."/>
            <person name="Mizuno H."/>
            <person name="Yamamoto K."/>
            <person name="Antonio B.A."/>
            <person name="Baba T."/>
            <person name="Sakata K."/>
            <person name="Nagamura Y."/>
            <person name="Aoki H."/>
            <person name="Arikawa K."/>
            <person name="Arita K."/>
            <person name="Bito T."/>
            <person name="Chiden Y."/>
            <person name="Fujitsuka N."/>
            <person name="Fukunaka R."/>
            <person name="Hamada M."/>
            <person name="Harada C."/>
            <person name="Hayashi A."/>
            <person name="Hijishita S."/>
            <person name="Honda M."/>
            <person name="Hosokawa S."/>
            <person name="Ichikawa Y."/>
            <person name="Idonuma A."/>
            <person name="Iijima M."/>
            <person name="Ikeda M."/>
            <person name="Ikeno M."/>
            <person name="Ito K."/>
            <person name="Ito S."/>
            <person name="Ito T."/>
            <person name="Ito Y."/>
            <person name="Ito Y."/>
            <person name="Iwabuchi A."/>
            <person name="Kamiya K."/>
            <person name="Karasawa W."/>
            <person name="Kurita K."/>
            <person name="Katagiri S."/>
            <person name="Kikuta A."/>
            <person name="Kobayashi H."/>
            <person name="Kobayashi N."/>
            <person name="Machita K."/>
            <person name="Maehara T."/>
            <person name="Masukawa M."/>
            <person name="Mizubayashi T."/>
            <person name="Mukai Y."/>
            <person name="Nagasaki H."/>
            <person name="Nagata Y."/>
            <person name="Naito S."/>
            <person name="Nakashima M."/>
            <person name="Nakama Y."/>
            <person name="Nakamichi Y."/>
            <person name="Nakamura M."/>
            <person name="Meguro A."/>
            <person name="Negishi M."/>
            <person name="Ohta I."/>
            <person name="Ohta T."/>
            <person name="Okamoto M."/>
            <person name="Ono N."/>
            <person name="Saji S."/>
            <person name="Sakaguchi M."/>
            <person name="Sakai K."/>
            <person name="Shibata M."/>
            <person name="Shimokawa T."/>
            <person name="Song J."/>
            <person name="Takazaki Y."/>
            <person name="Terasawa K."/>
            <person name="Tsugane M."/>
            <person name="Tsuji K."/>
            <person name="Ueda S."/>
            <person name="Waki K."/>
            <person name="Yamagata H."/>
            <person name="Yamamoto M."/>
            <person name="Yamamoto S."/>
            <person name="Yamane H."/>
            <person name="Yoshiki S."/>
            <person name="Yoshihara R."/>
            <person name="Yukawa K."/>
            <person name="Zhong H."/>
            <person name="Yano M."/>
            <person name="Yuan Q."/>
            <person name="Ouyang S."/>
            <person name="Liu J."/>
            <person name="Jones K.M."/>
            <person name="Gansberger K."/>
            <person name="Moffat K."/>
            <person name="Hill J."/>
            <person name="Bera J."/>
            <person name="Fadrosh D."/>
            <person name="Jin S."/>
            <person name="Johri S."/>
            <person name="Kim M."/>
            <person name="Overton L."/>
            <person name="Reardon M."/>
            <person name="Tsitrin T."/>
            <person name="Vuong H."/>
            <person name="Weaver B."/>
            <person name="Ciecko A."/>
            <person name="Tallon L."/>
            <person name="Jackson J."/>
            <person name="Pai G."/>
            <person name="Aken S.V."/>
            <person name="Utterback T."/>
            <person name="Reidmuller S."/>
            <person name="Feldblyum T."/>
            <person name="Hsiao J."/>
            <person name="Zismann V."/>
            <person name="Iobst S."/>
            <person name="de Vazeille A.R."/>
            <person name="Buell C.R."/>
            <person name="Ying K."/>
            <person name="Li Y."/>
            <person name="Lu T."/>
            <person name="Huang Y."/>
            <person name="Zhao Q."/>
            <person name="Feng Q."/>
            <person name="Zhang L."/>
            <person name="Zhu J."/>
            <person name="Weng Q."/>
            <person name="Mu J."/>
            <person name="Lu Y."/>
            <person name="Fan D."/>
            <person name="Liu Y."/>
            <person name="Guan J."/>
            <person name="Zhang Y."/>
            <person name="Yu S."/>
            <person name="Liu X."/>
            <person name="Zhang Y."/>
            <person name="Hong G."/>
            <person name="Han B."/>
            <person name="Choisne N."/>
            <person name="Demange N."/>
            <person name="Orjeda G."/>
            <person name="Samain S."/>
            <person name="Cattolico L."/>
            <person name="Pelletier E."/>
            <person name="Couloux A."/>
            <person name="Segurens B."/>
            <person name="Wincker P."/>
            <person name="D'Hont A."/>
            <person name="Scarpelli C."/>
            <person name="Weissenbach J."/>
            <person name="Salanoubat M."/>
            <person name="Quetier F."/>
            <person name="Yu Y."/>
            <person name="Kim H.R."/>
            <person name="Rambo T."/>
            <person name="Currie J."/>
            <person name="Collura K."/>
            <person name="Luo M."/>
            <person name="Yang T."/>
            <person name="Ammiraju J.S.S."/>
            <person name="Engler F."/>
            <person name="Soderlund C."/>
            <person name="Wing R.A."/>
            <person name="Palmer L.E."/>
            <person name="de la Bastide M."/>
            <person name="Spiegel L."/>
            <person name="Nascimento L."/>
            <person name="Zutavern T."/>
            <person name="O'Shaughnessy A."/>
            <person name="Dike S."/>
            <person name="Dedhia N."/>
            <person name="Preston R."/>
            <person name="Balija V."/>
            <person name="McCombie W.R."/>
            <person name="Chow T."/>
            <person name="Chen H."/>
            <person name="Chung M."/>
            <person name="Chen C."/>
            <person name="Shaw J."/>
            <person name="Wu H."/>
            <person name="Hsiao K."/>
            <person name="Chao Y."/>
            <person name="Chu M."/>
            <person name="Cheng C."/>
            <person name="Hour A."/>
            <person name="Lee P."/>
            <person name="Lin S."/>
            <person name="Lin Y."/>
            <person name="Liou J."/>
            <person name="Liu S."/>
            <person name="Hsing Y."/>
            <person name="Raghuvanshi S."/>
            <person name="Mohanty A."/>
            <person name="Bharti A.K."/>
            <person name="Gaur A."/>
            <person name="Gupta V."/>
            <person name="Kumar D."/>
            <person name="Ravi V."/>
            <person name="Vij S."/>
            <person name="Kapur A."/>
            <person name="Khurana P."/>
            <person name="Khurana P."/>
            <person name="Khurana J.P."/>
            <person name="Tyagi A.K."/>
            <person name="Gaikwad K."/>
            <person name="Singh A."/>
            <person name="Dalal V."/>
            <person name="Srivastava S."/>
            <person name="Dixit A."/>
            <person name="Pal A.K."/>
            <person name="Ghazi I.A."/>
            <person name="Yadav M."/>
            <person name="Pandit A."/>
            <person name="Bhargava A."/>
            <person name="Sureshbabu K."/>
            <person name="Batra K."/>
            <person name="Sharma T.R."/>
            <person name="Mohapatra T."/>
            <person name="Singh N.K."/>
            <person name="Messing J."/>
            <person name="Nelson A.B."/>
            <person name="Fuks G."/>
            <person name="Kavchok S."/>
            <person name="Keizer G."/>
            <person name="Linton E."/>
            <person name="Llaca V."/>
            <person name="Song R."/>
            <person name="Tanyolac B."/>
            <person name="Young S."/>
            <person name="Ho-Il K."/>
            <person name="Hahn J.H."/>
            <person name="Sangsakoo G."/>
            <person name="Vanavichit A."/>
            <person name="de Mattos Luiz.A.T."/>
            <person name="Zimmer P.D."/>
            <person name="Malone G."/>
            <person name="Dellagostin O."/>
            <person name="de Oliveira A.C."/>
            <person name="Bevan M."/>
            <person name="Bancroft I."/>
            <person name="Minx P."/>
            <person name="Cordum H."/>
            <person name="Wilson R."/>
            <person name="Cheng Z."/>
            <person name="Jin W."/>
            <person name="Jiang J."/>
            <person name="Leong S.A."/>
            <person name="Iwama H."/>
            <person name="Gojobori T."/>
            <person name="Itoh T."/>
            <person name="Niimura Y."/>
            <person name="Fujii Y."/>
            <person name="Habara T."/>
            <person name="Sakai H."/>
            <person name="Sato Y."/>
            <person name="Wilson G."/>
            <person name="Kumar K."/>
            <person name="McCouch S."/>
            <person name="Juretic N."/>
            <person name="Hoen D."/>
            <person name="Wright S."/>
            <person name="Bruskiewich R."/>
            <person name="Bureau T."/>
            <person name="Miyao A."/>
            <person name="Hirochika H."/>
            <person name="Nishikawa T."/>
            <person name="Kadowaki K."/>
            <person name="Sugiura M."/>
            <person name="Burr B."/>
            <person name="Sasaki T."/>
        </authorList>
    </citation>
    <scope>NUCLEOTIDE SEQUENCE [LARGE SCALE GENOMIC DNA]</scope>
    <source>
        <strain evidence="3">cv. Nipponbare</strain>
    </source>
</reference>
<feature type="region of interest" description="Disordered" evidence="1">
    <location>
        <begin position="36"/>
        <end position="92"/>
    </location>
</feature>
<feature type="compositionally biased region" description="Basic and acidic residues" evidence="1">
    <location>
        <begin position="176"/>
        <end position="192"/>
    </location>
</feature>
<dbReference type="AlphaFoldDB" id="Q6K3U8"/>
<evidence type="ECO:0000256" key="1">
    <source>
        <dbReference type="SAM" id="MobiDB-lite"/>
    </source>
</evidence>
<evidence type="ECO:0000313" key="3">
    <source>
        <dbReference type="Proteomes" id="UP000000763"/>
    </source>
</evidence>
<dbReference type="Proteomes" id="UP000000763">
    <property type="component" value="Chromosome 2"/>
</dbReference>
<accession>Q6K3U8</accession>
<evidence type="ECO:0000313" key="2">
    <source>
        <dbReference type="EMBL" id="BAD19923.1"/>
    </source>
</evidence>
<gene>
    <name evidence="2" type="primary">OSJNBa0008C07.24</name>
</gene>